<dbReference type="GO" id="GO:0005886">
    <property type="term" value="C:plasma membrane"/>
    <property type="evidence" value="ECO:0007669"/>
    <property type="project" value="TreeGrafter"/>
</dbReference>
<dbReference type="OrthoDB" id="23692at2"/>
<keyword evidence="1" id="KW-0472">Membrane</keyword>
<sequence length="436" mass="46636">MKGAGGQRAPGLFGLRAVSGWGLWRLRWGLIAYVLVIDLAALAGAVWALVEVPVEAGNLFPFIVLVICSVLYTEMSRPIEKLRERYSVTPHIDLQSVWMFAAVVTIHPALAAGVITASYFYRWLRVQRNPLYRRTFSTAATIVCGYLAVGFLSLVTGLPLAETTRDVPGFLALVGAGLLFLIVNTVTLTVAVYFGSPHVSLRTALGSFSDYSLEAATIGLGILLGWALDEWPVALLLIVGITLVLHRSVLVRQLREQARSDRKTGLLNAEAWADAARAELARGEQLKHSSGLLVLDLDFFKKVNDTHGHLAGDDVLRATAATLQAEVRAGDLVGRFGGEEFVVLLPNIGQAEAVAIAERIRRRVGATAVPLTQGGDGPADITVTVSIGVASHPKDASSLEALMQAADTALYQAKAAGRNRTLLYVAPDEGGLRAVG</sequence>
<dbReference type="InterPro" id="IPR043128">
    <property type="entry name" value="Rev_trsase/Diguanyl_cyclase"/>
</dbReference>
<name>A0A4Q7JFE4_9PSEU</name>
<dbReference type="InterPro" id="IPR029787">
    <property type="entry name" value="Nucleotide_cyclase"/>
</dbReference>
<protein>
    <submittedName>
        <fullName evidence="3">GGDEF domain-containing protein</fullName>
    </submittedName>
</protein>
<dbReference type="GO" id="GO:0052621">
    <property type="term" value="F:diguanylate cyclase activity"/>
    <property type="evidence" value="ECO:0007669"/>
    <property type="project" value="TreeGrafter"/>
</dbReference>
<dbReference type="SMART" id="SM00267">
    <property type="entry name" value="GGDEF"/>
    <property type="match status" value="1"/>
</dbReference>
<dbReference type="GO" id="GO:1902201">
    <property type="term" value="P:negative regulation of bacterial-type flagellum-dependent cell motility"/>
    <property type="evidence" value="ECO:0007669"/>
    <property type="project" value="TreeGrafter"/>
</dbReference>
<dbReference type="PROSITE" id="PS50887">
    <property type="entry name" value="GGDEF"/>
    <property type="match status" value="1"/>
</dbReference>
<keyword evidence="1" id="KW-0812">Transmembrane</keyword>
<dbReference type="PANTHER" id="PTHR45138:SF9">
    <property type="entry name" value="DIGUANYLATE CYCLASE DGCM-RELATED"/>
    <property type="match status" value="1"/>
</dbReference>
<dbReference type="FunFam" id="3.30.70.270:FF:000001">
    <property type="entry name" value="Diguanylate cyclase domain protein"/>
    <property type="match status" value="1"/>
</dbReference>
<dbReference type="PANTHER" id="PTHR45138">
    <property type="entry name" value="REGULATORY COMPONENTS OF SENSORY TRANSDUCTION SYSTEM"/>
    <property type="match status" value="1"/>
</dbReference>
<organism evidence="3 4">
    <name type="scientific">Amycolatopsis suaedae</name>
    <dbReference type="NCBI Taxonomy" id="2510978"/>
    <lineage>
        <taxon>Bacteria</taxon>
        <taxon>Bacillati</taxon>
        <taxon>Actinomycetota</taxon>
        <taxon>Actinomycetes</taxon>
        <taxon>Pseudonocardiales</taxon>
        <taxon>Pseudonocardiaceae</taxon>
        <taxon>Amycolatopsis</taxon>
    </lineage>
</organism>
<gene>
    <name evidence="3" type="ORF">EWH70_01185</name>
</gene>
<accession>A0A4Q7JFE4</accession>
<dbReference type="EMBL" id="SFCC01000001">
    <property type="protein sequence ID" value="RZQ66108.1"/>
    <property type="molecule type" value="Genomic_DNA"/>
</dbReference>
<dbReference type="SUPFAM" id="SSF55073">
    <property type="entry name" value="Nucleotide cyclase"/>
    <property type="match status" value="1"/>
</dbReference>
<reference evidence="3 4" key="1">
    <citation type="submission" date="2019-02" db="EMBL/GenBank/DDBJ databases">
        <title>Draft genome sequence of Amycolatopsis sp. 8-3EHSu isolated from roots of Suaeda maritima.</title>
        <authorList>
            <person name="Duangmal K."/>
            <person name="Chantavorakit T."/>
        </authorList>
    </citation>
    <scope>NUCLEOTIDE SEQUENCE [LARGE SCALE GENOMIC DNA]</scope>
    <source>
        <strain evidence="3 4">8-3EHSu</strain>
    </source>
</reference>
<dbReference type="GO" id="GO:0043709">
    <property type="term" value="P:cell adhesion involved in single-species biofilm formation"/>
    <property type="evidence" value="ECO:0007669"/>
    <property type="project" value="TreeGrafter"/>
</dbReference>
<proteinExistence type="predicted"/>
<dbReference type="NCBIfam" id="TIGR00254">
    <property type="entry name" value="GGDEF"/>
    <property type="match status" value="1"/>
</dbReference>
<dbReference type="Gene3D" id="3.30.70.270">
    <property type="match status" value="1"/>
</dbReference>
<feature type="transmembrane region" description="Helical" evidence="1">
    <location>
        <begin position="56"/>
        <end position="75"/>
    </location>
</feature>
<feature type="transmembrane region" description="Helical" evidence="1">
    <location>
        <begin position="30"/>
        <end position="50"/>
    </location>
</feature>
<dbReference type="Pfam" id="PF00990">
    <property type="entry name" value="GGDEF"/>
    <property type="match status" value="1"/>
</dbReference>
<dbReference type="InterPro" id="IPR000160">
    <property type="entry name" value="GGDEF_dom"/>
</dbReference>
<evidence type="ECO:0000259" key="2">
    <source>
        <dbReference type="PROSITE" id="PS50887"/>
    </source>
</evidence>
<feature type="transmembrane region" description="Helical" evidence="1">
    <location>
        <begin position="170"/>
        <end position="195"/>
    </location>
</feature>
<dbReference type="CDD" id="cd01949">
    <property type="entry name" value="GGDEF"/>
    <property type="match status" value="1"/>
</dbReference>
<feature type="domain" description="GGDEF" evidence="2">
    <location>
        <begin position="288"/>
        <end position="426"/>
    </location>
</feature>
<evidence type="ECO:0000256" key="1">
    <source>
        <dbReference type="SAM" id="Phobius"/>
    </source>
</evidence>
<dbReference type="Proteomes" id="UP000292003">
    <property type="component" value="Unassembled WGS sequence"/>
</dbReference>
<dbReference type="InterPro" id="IPR050469">
    <property type="entry name" value="Diguanylate_Cyclase"/>
</dbReference>
<evidence type="ECO:0000313" key="3">
    <source>
        <dbReference type="EMBL" id="RZQ66108.1"/>
    </source>
</evidence>
<keyword evidence="1" id="KW-1133">Transmembrane helix</keyword>
<evidence type="ECO:0000313" key="4">
    <source>
        <dbReference type="Proteomes" id="UP000292003"/>
    </source>
</evidence>
<comment type="caution">
    <text evidence="3">The sequence shown here is derived from an EMBL/GenBank/DDBJ whole genome shotgun (WGS) entry which is preliminary data.</text>
</comment>
<feature type="transmembrane region" description="Helical" evidence="1">
    <location>
        <begin position="96"/>
        <end position="121"/>
    </location>
</feature>
<dbReference type="AlphaFoldDB" id="A0A4Q7JFE4"/>
<keyword evidence="4" id="KW-1185">Reference proteome</keyword>
<feature type="transmembrane region" description="Helical" evidence="1">
    <location>
        <begin position="136"/>
        <end position="158"/>
    </location>
</feature>
<feature type="transmembrane region" description="Helical" evidence="1">
    <location>
        <begin position="215"/>
        <end position="245"/>
    </location>
</feature>